<dbReference type="Gene3D" id="1.25.40.10">
    <property type="entry name" value="Tetratricopeptide repeat domain"/>
    <property type="match status" value="1"/>
</dbReference>
<dbReference type="PANTHER" id="PTHR12558">
    <property type="entry name" value="CELL DIVISION CYCLE 16,23,27"/>
    <property type="match status" value="1"/>
</dbReference>
<evidence type="ECO:0000256" key="1">
    <source>
        <dbReference type="SAM" id="MobiDB-lite"/>
    </source>
</evidence>
<reference evidence="3" key="2">
    <citation type="submission" date="2022-06" db="EMBL/GenBank/DDBJ databases">
        <title>Thermospira aquatica gen. nov., sp. nov.</title>
        <authorList>
            <person name="Ben Ali Gam Z."/>
            <person name="Labat M."/>
        </authorList>
    </citation>
    <scope>NUCLEOTIDE SEQUENCE</scope>
    <source>
        <strain evidence="3">F1F22</strain>
    </source>
</reference>
<organism evidence="3 4">
    <name type="scientific">Thermospira aquatica</name>
    <dbReference type="NCBI Taxonomy" id="2828656"/>
    <lineage>
        <taxon>Bacteria</taxon>
        <taxon>Pseudomonadati</taxon>
        <taxon>Spirochaetota</taxon>
        <taxon>Spirochaetia</taxon>
        <taxon>Brevinematales</taxon>
        <taxon>Thermospiraceae</taxon>
        <taxon>Thermospira</taxon>
    </lineage>
</organism>
<accession>A0AAX3BFY6</accession>
<feature type="signal peptide" evidence="2">
    <location>
        <begin position="1"/>
        <end position="18"/>
    </location>
</feature>
<dbReference type="EMBL" id="CP073355">
    <property type="protein sequence ID" value="URA11317.1"/>
    <property type="molecule type" value="Genomic_DNA"/>
</dbReference>
<protein>
    <submittedName>
        <fullName evidence="3">Tetratricopeptide repeat protein</fullName>
    </submittedName>
</protein>
<dbReference type="RefSeq" id="WP_271436449.1">
    <property type="nucleotide sequence ID" value="NZ_CP073355.1"/>
</dbReference>
<feature type="compositionally biased region" description="Low complexity" evidence="1">
    <location>
        <begin position="24"/>
        <end position="44"/>
    </location>
</feature>
<evidence type="ECO:0000313" key="4">
    <source>
        <dbReference type="Proteomes" id="UP001056539"/>
    </source>
</evidence>
<dbReference type="InterPro" id="IPR019734">
    <property type="entry name" value="TPR_rpt"/>
</dbReference>
<keyword evidence="2" id="KW-0732">Signal</keyword>
<reference evidence="3" key="1">
    <citation type="submission" date="2021-04" db="EMBL/GenBank/DDBJ databases">
        <authorList>
            <person name="Postec A."/>
        </authorList>
    </citation>
    <scope>NUCLEOTIDE SEQUENCE</scope>
    <source>
        <strain evidence="3">F1F22</strain>
    </source>
</reference>
<proteinExistence type="predicted"/>
<dbReference type="InterPro" id="IPR011990">
    <property type="entry name" value="TPR-like_helical_dom_sf"/>
</dbReference>
<dbReference type="KEGG" id="taqu:KDW03_05860"/>
<dbReference type="Pfam" id="PF13424">
    <property type="entry name" value="TPR_12"/>
    <property type="match status" value="1"/>
</dbReference>
<sequence>MKRWFFIATLFLWGTVFAQETETETPTTETPKIEESAPAESISETRPTPAPSLSPQIVEPKRPALSPSSEDRLLQAIQANPTDRNAYNRLLDYYRSQNRTEDHLKILIKAIQNVGGNLNYYLLMGDDYMTLGDYSKAIISYQYAVKEAPSNPVCYLKLGNAHLAQKNYYSAETALLAALHYGEASGKINVAFASRLLGECYEGVKNYQESLKWYQKAYRLSPTQEYKAFVNRIQALTNQ</sequence>
<keyword evidence="4" id="KW-1185">Reference proteome</keyword>
<dbReference type="SMART" id="SM00028">
    <property type="entry name" value="TPR"/>
    <property type="match status" value="3"/>
</dbReference>
<dbReference type="AlphaFoldDB" id="A0AAX3BFY6"/>
<dbReference type="SUPFAM" id="SSF48452">
    <property type="entry name" value="TPR-like"/>
    <property type="match status" value="1"/>
</dbReference>
<evidence type="ECO:0000256" key="2">
    <source>
        <dbReference type="SAM" id="SignalP"/>
    </source>
</evidence>
<feature type="chain" id="PRO_5044016269" evidence="2">
    <location>
        <begin position="19"/>
        <end position="239"/>
    </location>
</feature>
<feature type="region of interest" description="Disordered" evidence="1">
    <location>
        <begin position="21"/>
        <end position="70"/>
    </location>
</feature>
<dbReference type="Proteomes" id="UP001056539">
    <property type="component" value="Chromosome"/>
</dbReference>
<evidence type="ECO:0000313" key="3">
    <source>
        <dbReference type="EMBL" id="URA11317.1"/>
    </source>
</evidence>
<dbReference type="Pfam" id="PF13181">
    <property type="entry name" value="TPR_8"/>
    <property type="match status" value="1"/>
</dbReference>
<gene>
    <name evidence="3" type="ORF">KDW03_05860</name>
</gene>
<dbReference type="PANTHER" id="PTHR12558:SF13">
    <property type="entry name" value="CELL DIVISION CYCLE PROTEIN 27 HOMOLOG"/>
    <property type="match status" value="1"/>
</dbReference>
<name>A0AAX3BFY6_9SPIR</name>